<evidence type="ECO:0000313" key="1">
    <source>
        <dbReference type="EMBL" id="RNB68793.1"/>
    </source>
</evidence>
<name>A0A3M8BZK6_9BACL</name>
<reference evidence="1 2" key="1">
    <citation type="submission" date="2018-10" db="EMBL/GenBank/DDBJ databases">
        <title>Phylogenomics of Brevibacillus.</title>
        <authorList>
            <person name="Dunlap C."/>
        </authorList>
    </citation>
    <scope>NUCLEOTIDE SEQUENCE [LARGE SCALE GENOMIC DNA]</scope>
    <source>
        <strain evidence="1 2">JCM 12215</strain>
    </source>
</reference>
<protein>
    <submittedName>
        <fullName evidence="1">Uncharacterized protein</fullName>
    </submittedName>
</protein>
<organism evidence="1 2">
    <name type="scientific">Brevibacillus invocatus</name>
    <dbReference type="NCBI Taxonomy" id="173959"/>
    <lineage>
        <taxon>Bacteria</taxon>
        <taxon>Bacillati</taxon>
        <taxon>Bacillota</taxon>
        <taxon>Bacilli</taxon>
        <taxon>Bacillales</taxon>
        <taxon>Paenibacillaceae</taxon>
        <taxon>Brevibacillus</taxon>
    </lineage>
</organism>
<sequence>MVKAKVFLICIAVLLLVFSGIGAYHMYALERSIARAIYTDILDDMQDIGYLEPGLSAYYLEKMAELGWDVSGDVFAGSGPRSASERARKERNEEVTLVVSIYPSRVAQWMNRFVAGEVIFSFAGSRPSEYFDPEW</sequence>
<comment type="caution">
    <text evidence="1">The sequence shown here is derived from an EMBL/GenBank/DDBJ whole genome shotgun (WGS) entry which is preliminary data.</text>
</comment>
<dbReference type="AlphaFoldDB" id="A0A3M8BZK6"/>
<proteinExistence type="predicted"/>
<accession>A0A3M8BZK6</accession>
<dbReference type="Proteomes" id="UP000282028">
    <property type="component" value="Unassembled WGS sequence"/>
</dbReference>
<dbReference type="OrthoDB" id="2470963at2"/>
<dbReference type="EMBL" id="RHHR01000041">
    <property type="protein sequence ID" value="RNB68793.1"/>
    <property type="molecule type" value="Genomic_DNA"/>
</dbReference>
<gene>
    <name evidence="1" type="ORF">EDM52_19675</name>
</gene>
<keyword evidence="2" id="KW-1185">Reference proteome</keyword>
<evidence type="ECO:0000313" key="2">
    <source>
        <dbReference type="Proteomes" id="UP000282028"/>
    </source>
</evidence>